<gene>
    <name evidence="2" type="ORF">JKG68_03190</name>
</gene>
<protein>
    <submittedName>
        <fullName evidence="2">Uncharacterized protein</fullName>
    </submittedName>
</protein>
<name>A0A936Z5U4_9HYPH</name>
<proteinExistence type="predicted"/>
<dbReference type="EMBL" id="JAEQMY010000003">
    <property type="protein sequence ID" value="MBL0402966.1"/>
    <property type="molecule type" value="Genomic_DNA"/>
</dbReference>
<accession>A0A936Z5U4</accession>
<dbReference type="RefSeq" id="WP_202055802.1">
    <property type="nucleotide sequence ID" value="NZ_JAEQMY010000003.1"/>
</dbReference>
<reference evidence="2" key="1">
    <citation type="submission" date="2021-01" db="EMBL/GenBank/DDBJ databases">
        <title>Microvirga sp.</title>
        <authorList>
            <person name="Kim M.K."/>
        </authorList>
    </citation>
    <scope>NUCLEOTIDE SEQUENCE</scope>
    <source>
        <strain evidence="2">5420S-16</strain>
    </source>
</reference>
<dbReference type="Proteomes" id="UP000605848">
    <property type="component" value="Unassembled WGS sequence"/>
</dbReference>
<sequence length="50" mass="5416">MTVNETHLGSPLATVQDEKRAFRLRIPVVPTLLAALAMVNVTSVVLALMQ</sequence>
<keyword evidence="1" id="KW-0812">Transmembrane</keyword>
<keyword evidence="3" id="KW-1185">Reference proteome</keyword>
<evidence type="ECO:0000313" key="3">
    <source>
        <dbReference type="Proteomes" id="UP000605848"/>
    </source>
</evidence>
<dbReference type="AlphaFoldDB" id="A0A936Z5U4"/>
<evidence type="ECO:0000313" key="2">
    <source>
        <dbReference type="EMBL" id="MBL0402966.1"/>
    </source>
</evidence>
<evidence type="ECO:0000256" key="1">
    <source>
        <dbReference type="SAM" id="Phobius"/>
    </source>
</evidence>
<comment type="caution">
    <text evidence="2">The sequence shown here is derived from an EMBL/GenBank/DDBJ whole genome shotgun (WGS) entry which is preliminary data.</text>
</comment>
<keyword evidence="1" id="KW-0472">Membrane</keyword>
<feature type="transmembrane region" description="Helical" evidence="1">
    <location>
        <begin position="28"/>
        <end position="49"/>
    </location>
</feature>
<organism evidence="2 3">
    <name type="scientific">Microvirga aerilata</name>
    <dbReference type="NCBI Taxonomy" id="670292"/>
    <lineage>
        <taxon>Bacteria</taxon>
        <taxon>Pseudomonadati</taxon>
        <taxon>Pseudomonadota</taxon>
        <taxon>Alphaproteobacteria</taxon>
        <taxon>Hyphomicrobiales</taxon>
        <taxon>Methylobacteriaceae</taxon>
        <taxon>Microvirga</taxon>
    </lineage>
</organism>
<keyword evidence="1" id="KW-1133">Transmembrane helix</keyword>